<keyword evidence="6 7" id="KW-0961">Cell wall biogenesis/degradation</keyword>
<protein>
    <recommendedName>
        <fullName evidence="7">Endolytic murein transglycosylase</fullName>
        <ecNumber evidence="7">4.2.2.29</ecNumber>
    </recommendedName>
    <alternativeName>
        <fullName evidence="7">Peptidoglycan lytic transglycosylase</fullName>
    </alternativeName>
    <alternativeName>
        <fullName evidence="7">Peptidoglycan polymerization terminase</fullName>
    </alternativeName>
</protein>
<keyword evidence="5 7" id="KW-0456">Lyase</keyword>
<evidence type="ECO:0000256" key="2">
    <source>
        <dbReference type="ARBA" id="ARBA00022692"/>
    </source>
</evidence>
<dbReference type="PANTHER" id="PTHR30518:SF2">
    <property type="entry name" value="ENDOLYTIC MUREIN TRANSGLYCOSYLASE"/>
    <property type="match status" value="1"/>
</dbReference>
<comment type="catalytic activity">
    <reaction evidence="7">
        <text>a peptidoglycan chain = a peptidoglycan chain with N-acetyl-1,6-anhydromuramyl-[peptide] at the reducing end + a peptidoglycan chain with N-acetylglucosamine at the non-reducing end.</text>
        <dbReference type="EC" id="4.2.2.29"/>
    </reaction>
</comment>
<dbReference type="HAMAP" id="MF_02065">
    <property type="entry name" value="MltG"/>
    <property type="match status" value="1"/>
</dbReference>
<comment type="function">
    <text evidence="7">Functions as a peptidoglycan terminase that cleaves nascent peptidoglycan strands endolytically to terminate their elongation.</text>
</comment>
<name>A0A1G6RVN3_PEPNI</name>
<keyword evidence="9" id="KW-1185">Reference proteome</keyword>
<organism evidence="8 9">
    <name type="scientific">Peptococcus niger</name>
    <dbReference type="NCBI Taxonomy" id="2741"/>
    <lineage>
        <taxon>Bacteria</taxon>
        <taxon>Bacillati</taxon>
        <taxon>Bacillota</taxon>
        <taxon>Clostridia</taxon>
        <taxon>Eubacteriales</taxon>
        <taxon>Peptococcaceae</taxon>
        <taxon>Peptococcus</taxon>
    </lineage>
</organism>
<dbReference type="STRING" id="2741.SAMN04489866_101119"/>
<keyword evidence="2 7" id="KW-0812">Transmembrane</keyword>
<dbReference type="Gene3D" id="3.30.1490.480">
    <property type="entry name" value="Endolytic murein transglycosylase"/>
    <property type="match status" value="2"/>
</dbReference>
<dbReference type="PANTHER" id="PTHR30518">
    <property type="entry name" value="ENDOLYTIC MUREIN TRANSGLYCOSYLASE"/>
    <property type="match status" value="1"/>
</dbReference>
<keyword evidence="3 7" id="KW-1133">Transmembrane helix</keyword>
<evidence type="ECO:0000256" key="3">
    <source>
        <dbReference type="ARBA" id="ARBA00022989"/>
    </source>
</evidence>
<dbReference type="GO" id="GO:0005886">
    <property type="term" value="C:plasma membrane"/>
    <property type="evidence" value="ECO:0007669"/>
    <property type="project" value="UniProtKB-SubCell"/>
</dbReference>
<feature type="site" description="Important for catalytic activity" evidence="7">
    <location>
        <position position="235"/>
    </location>
</feature>
<comment type="subcellular location">
    <subcellularLocation>
        <location evidence="7">Cell membrane</location>
        <topology evidence="7">Single-pass membrane protein</topology>
    </subcellularLocation>
</comment>
<evidence type="ECO:0000256" key="4">
    <source>
        <dbReference type="ARBA" id="ARBA00023136"/>
    </source>
</evidence>
<evidence type="ECO:0000256" key="1">
    <source>
        <dbReference type="ARBA" id="ARBA00022475"/>
    </source>
</evidence>
<reference evidence="8 9" key="1">
    <citation type="submission" date="2016-10" db="EMBL/GenBank/DDBJ databases">
        <authorList>
            <person name="de Groot N.N."/>
        </authorList>
    </citation>
    <scope>NUCLEOTIDE SEQUENCE [LARGE SCALE GENOMIC DNA]</scope>
    <source>
        <strain evidence="8 9">DSM 20475</strain>
    </source>
</reference>
<proteinExistence type="inferred from homology"/>
<dbReference type="NCBIfam" id="TIGR00247">
    <property type="entry name" value="endolytic transglycosylase MltG"/>
    <property type="match status" value="1"/>
</dbReference>
<comment type="similarity">
    <text evidence="7">Belongs to the transglycosylase MltG family.</text>
</comment>
<keyword evidence="1 7" id="KW-1003">Cell membrane</keyword>
<dbReference type="Proteomes" id="UP000198995">
    <property type="component" value="Unassembled WGS sequence"/>
</dbReference>
<sequence>MASSRKNHKSTRRIRWYAILPALILICVIGFVFYNHLDGNVSGDEIANLEETERVDFVVDPSDNLETIAMRLEHEGLIKNNANFIAYVKAHCNNAKARPGTYRLSAAMPLKRISMIVMRPKGAARVITIPQGVTLSDIATLFEKKEICSKKEFWKTVRNGAFEGYPFLVSPGQDDTRLEGYLFPGTYEYEDNMDSESIMELMLDNFSAHFDKIPKRTNKLNDRETVILASMLEREARSDGEKPAIASVYVNRLKKNMPLQCDATIVYAMGAPGRSLNYADYELKSPYNTYQHKGFPPSPICNPSMTSLVAAANPAKTNYYFYLFNTQTHNAHVFASTYEEHLKNRKIYGYD</sequence>
<dbReference type="GO" id="GO:0008932">
    <property type="term" value="F:lytic endotransglycosylase activity"/>
    <property type="evidence" value="ECO:0007669"/>
    <property type="project" value="UniProtKB-UniRule"/>
</dbReference>
<dbReference type="AlphaFoldDB" id="A0A1G6RVN3"/>
<evidence type="ECO:0000256" key="7">
    <source>
        <dbReference type="HAMAP-Rule" id="MF_02065"/>
    </source>
</evidence>
<gene>
    <name evidence="7" type="primary">mltG</name>
    <name evidence="8" type="ORF">SAMN04489866_101119</name>
</gene>
<keyword evidence="4 7" id="KW-0472">Membrane</keyword>
<dbReference type="OrthoDB" id="9814591at2"/>
<feature type="transmembrane region" description="Helical" evidence="7">
    <location>
        <begin position="14"/>
        <end position="34"/>
    </location>
</feature>
<dbReference type="GO" id="GO:0071555">
    <property type="term" value="P:cell wall organization"/>
    <property type="evidence" value="ECO:0007669"/>
    <property type="project" value="UniProtKB-KW"/>
</dbReference>
<dbReference type="CDD" id="cd08010">
    <property type="entry name" value="MltG_like"/>
    <property type="match status" value="1"/>
</dbReference>
<dbReference type="RefSeq" id="WP_091790816.1">
    <property type="nucleotide sequence ID" value="NZ_FNAF01000001.1"/>
</dbReference>
<evidence type="ECO:0000256" key="6">
    <source>
        <dbReference type="ARBA" id="ARBA00023316"/>
    </source>
</evidence>
<accession>A0A1G6RVN3</accession>
<dbReference type="EMBL" id="FNAF01000001">
    <property type="protein sequence ID" value="SDD07996.1"/>
    <property type="molecule type" value="Genomic_DNA"/>
</dbReference>
<dbReference type="EC" id="4.2.2.29" evidence="7"/>
<dbReference type="Pfam" id="PF02618">
    <property type="entry name" value="YceG"/>
    <property type="match status" value="1"/>
</dbReference>
<evidence type="ECO:0000256" key="5">
    <source>
        <dbReference type="ARBA" id="ARBA00023239"/>
    </source>
</evidence>
<evidence type="ECO:0000313" key="9">
    <source>
        <dbReference type="Proteomes" id="UP000198995"/>
    </source>
</evidence>
<evidence type="ECO:0000313" key="8">
    <source>
        <dbReference type="EMBL" id="SDD07996.1"/>
    </source>
</evidence>
<dbReference type="GO" id="GO:0009252">
    <property type="term" value="P:peptidoglycan biosynthetic process"/>
    <property type="evidence" value="ECO:0007669"/>
    <property type="project" value="UniProtKB-UniRule"/>
</dbReference>
<dbReference type="InterPro" id="IPR003770">
    <property type="entry name" value="MLTG-like"/>
</dbReference>